<evidence type="ECO:0000313" key="2">
    <source>
        <dbReference type="Proteomes" id="UP000729402"/>
    </source>
</evidence>
<proteinExistence type="predicted"/>
<dbReference type="Proteomes" id="UP000729402">
    <property type="component" value="Unassembled WGS sequence"/>
</dbReference>
<protein>
    <submittedName>
        <fullName evidence="1">Uncharacterized protein</fullName>
    </submittedName>
</protein>
<sequence length="70" mass="7896">MSSDSLQEILGSKELSQMFPATETMLLKRDNGVIYGNSNYTLTFGLSTSQGQQMQFLYYDFLLEACNLPD</sequence>
<gene>
    <name evidence="1" type="ORF">GUJ93_ZPchr0009g89</name>
</gene>
<name>A0A8J5R9Z3_ZIZPA</name>
<keyword evidence="2" id="KW-1185">Reference proteome</keyword>
<reference evidence="1" key="2">
    <citation type="submission" date="2021-02" db="EMBL/GenBank/DDBJ databases">
        <authorList>
            <person name="Kimball J.A."/>
            <person name="Haas M.W."/>
            <person name="Macchietto M."/>
            <person name="Kono T."/>
            <person name="Duquette J."/>
            <person name="Shao M."/>
        </authorList>
    </citation>
    <scope>NUCLEOTIDE SEQUENCE</scope>
    <source>
        <tissue evidence="1">Fresh leaf tissue</tissue>
    </source>
</reference>
<reference evidence="1" key="1">
    <citation type="journal article" date="2021" name="bioRxiv">
        <title>Whole Genome Assembly and Annotation of Northern Wild Rice, Zizania palustris L., Supports a Whole Genome Duplication in the Zizania Genus.</title>
        <authorList>
            <person name="Haas M."/>
            <person name="Kono T."/>
            <person name="Macchietto M."/>
            <person name="Millas R."/>
            <person name="McGilp L."/>
            <person name="Shao M."/>
            <person name="Duquette J."/>
            <person name="Hirsch C.N."/>
            <person name="Kimball J."/>
        </authorList>
    </citation>
    <scope>NUCLEOTIDE SEQUENCE</scope>
    <source>
        <tissue evidence="1">Fresh leaf tissue</tissue>
    </source>
</reference>
<evidence type="ECO:0000313" key="1">
    <source>
        <dbReference type="EMBL" id="KAG8049781.1"/>
    </source>
</evidence>
<comment type="caution">
    <text evidence="1">The sequence shown here is derived from an EMBL/GenBank/DDBJ whole genome shotgun (WGS) entry which is preliminary data.</text>
</comment>
<dbReference type="AlphaFoldDB" id="A0A8J5R9Z3"/>
<dbReference type="EMBL" id="JAAALK010000289">
    <property type="protein sequence ID" value="KAG8049781.1"/>
    <property type="molecule type" value="Genomic_DNA"/>
</dbReference>
<accession>A0A8J5R9Z3</accession>
<organism evidence="1 2">
    <name type="scientific">Zizania palustris</name>
    <name type="common">Northern wild rice</name>
    <dbReference type="NCBI Taxonomy" id="103762"/>
    <lineage>
        <taxon>Eukaryota</taxon>
        <taxon>Viridiplantae</taxon>
        <taxon>Streptophyta</taxon>
        <taxon>Embryophyta</taxon>
        <taxon>Tracheophyta</taxon>
        <taxon>Spermatophyta</taxon>
        <taxon>Magnoliopsida</taxon>
        <taxon>Liliopsida</taxon>
        <taxon>Poales</taxon>
        <taxon>Poaceae</taxon>
        <taxon>BOP clade</taxon>
        <taxon>Oryzoideae</taxon>
        <taxon>Oryzeae</taxon>
        <taxon>Zizaniinae</taxon>
        <taxon>Zizania</taxon>
    </lineage>
</organism>